<dbReference type="Pfam" id="PF00078">
    <property type="entry name" value="RVT_1"/>
    <property type="match status" value="1"/>
</dbReference>
<keyword evidence="9 13" id="KW-0779">Telomere</keyword>
<accession>A0AAJ8KGJ6</accession>
<dbReference type="RefSeq" id="XP_065726817.1">
    <property type="nucleotide sequence ID" value="XM_065870745.1"/>
</dbReference>
<dbReference type="GO" id="GO:0000781">
    <property type="term" value="C:chromosome, telomeric region"/>
    <property type="evidence" value="ECO:0007669"/>
    <property type="project" value="UniProtKB-SubCell"/>
</dbReference>
<dbReference type="PROSITE" id="PS50878">
    <property type="entry name" value="RT_POL"/>
    <property type="match status" value="1"/>
</dbReference>
<evidence type="ECO:0000256" key="11">
    <source>
        <dbReference type="ARBA" id="ARBA00023242"/>
    </source>
</evidence>
<evidence type="ECO:0000256" key="3">
    <source>
        <dbReference type="ARBA" id="ARBA00016182"/>
    </source>
</evidence>
<dbReference type="GeneID" id="30212399"/>
<evidence type="ECO:0000256" key="13">
    <source>
        <dbReference type="RuleBase" id="RU365061"/>
    </source>
</evidence>
<name>A0AAJ8KGJ6_9TREE</name>
<evidence type="ECO:0000256" key="2">
    <source>
        <dbReference type="ARBA" id="ARBA00012493"/>
    </source>
</evidence>
<evidence type="ECO:0000256" key="6">
    <source>
        <dbReference type="ARBA" id="ARBA00022695"/>
    </source>
</evidence>
<evidence type="ECO:0000256" key="7">
    <source>
        <dbReference type="ARBA" id="ARBA00022723"/>
    </source>
</evidence>
<dbReference type="Gene3D" id="3.30.70.2630">
    <property type="match status" value="1"/>
</dbReference>
<keyword evidence="17" id="KW-1185">Reference proteome</keyword>
<dbReference type="KEGG" id="kbi:30212399"/>
<dbReference type="Pfam" id="PF12009">
    <property type="entry name" value="Telomerase_RBD"/>
    <property type="match status" value="1"/>
</dbReference>
<evidence type="ECO:0000259" key="15">
    <source>
        <dbReference type="PROSITE" id="PS50878"/>
    </source>
</evidence>
<organism evidence="16 17">
    <name type="scientific">Kwoniella bestiolae CBS 10118</name>
    <dbReference type="NCBI Taxonomy" id="1296100"/>
    <lineage>
        <taxon>Eukaryota</taxon>
        <taxon>Fungi</taxon>
        <taxon>Dikarya</taxon>
        <taxon>Basidiomycota</taxon>
        <taxon>Agaricomycotina</taxon>
        <taxon>Tremellomycetes</taxon>
        <taxon>Tremellales</taxon>
        <taxon>Cryptococcaceae</taxon>
        <taxon>Kwoniella</taxon>
    </lineage>
</organism>
<keyword evidence="6 13" id="KW-0548">Nucleotidyltransferase</keyword>
<proteinExistence type="inferred from homology"/>
<dbReference type="GO" id="GO:0007004">
    <property type="term" value="P:telomere maintenance via telomerase"/>
    <property type="evidence" value="ECO:0007669"/>
    <property type="project" value="TreeGrafter"/>
</dbReference>
<comment type="similarity">
    <text evidence="1 13">Belongs to the reverse transcriptase family. Telomerase subfamily.</text>
</comment>
<dbReference type="GO" id="GO:0003720">
    <property type="term" value="F:telomerase activity"/>
    <property type="evidence" value="ECO:0007669"/>
    <property type="project" value="InterPro"/>
</dbReference>
<comment type="catalytic activity">
    <reaction evidence="12 13">
        <text>DNA(n) + a 2'-deoxyribonucleoside 5'-triphosphate = DNA(n+1) + diphosphate</text>
        <dbReference type="Rhea" id="RHEA:22508"/>
        <dbReference type="Rhea" id="RHEA-COMP:17339"/>
        <dbReference type="Rhea" id="RHEA-COMP:17340"/>
        <dbReference type="ChEBI" id="CHEBI:33019"/>
        <dbReference type="ChEBI" id="CHEBI:61560"/>
        <dbReference type="ChEBI" id="CHEBI:173112"/>
        <dbReference type="EC" id="2.7.7.49"/>
    </reaction>
</comment>
<dbReference type="Proteomes" id="UP000092730">
    <property type="component" value="Chromosome 8"/>
</dbReference>
<keyword evidence="4 13" id="KW-0158">Chromosome</keyword>
<evidence type="ECO:0000256" key="1">
    <source>
        <dbReference type="ARBA" id="ARBA00008001"/>
    </source>
</evidence>
<keyword evidence="5 13" id="KW-0808">Transferase</keyword>
<sequence>MDTPGEGSTKPLRHKTLSAYYPTLHTLSTFLSSTYTAENRVISKPSDPGAYVKLLDHTICVFRSAQDASELQIKLRDCRRANGLSQQEAINCILRDLARIGEKNVLITGDRFPSVELPINISRPHVDNRHVNSPSSVLRETEWKLLRSRIGDEAFRLLLIHTSLFLPVGNNCFTQLSGVPVYELYDHSKIARAQAQTLPPEHLETPSQGSDELPSELGERNGKGKKRKRKGVDDIIVEVKKRKRVKCALAEIQISRQRIFYGHISRTSSGKMVYGLPHSHILHKLASTNGQPANRDLLELTQQVFPSLFYRLSGDDELPRVRGNIKRLAGILGMIRELVARYRKTDFKGLLRRCKDTEMSLMRGYDGVENGKSSSQPITQVIPDTPLTSLDNKPSINAGRNETLPPLLVPVPHGQVCRYLTMLFRNLFSIDIMGSQHNLDTILSHARRFVKAKQYEPVNLHTLIQGVQINHFQWVIIDPNNTQRLNVSEAEKRRSLVVDFVRWVFSDFLIPLLRNTFYITETSTTRYETVYHTHEDWLRATKPHLEVLKDDLLVELNKTESYSAQQGPLGVSAVRLIPKPKGFRPIKSQNVLGIPVPGFGKKGLTANQILKGVHQVLTFEKDRHRASLGASLFGTNEIFSPLQNLKVELIDKHGKIPKLYFVKMDIKAAFDTIKQDKMIQVVSDLLDKNHDYCLMLYCLLLPPASKASQGASRRLFKSRAVVDDHLASSFGEHAQEIAEPLRNAVIVDLVRRKQITRDSCMELLKIHIQNNVWQVGKQFYKQKIGIPQGSKISSLLCSFFYACMENDHLGFTRQEGSRLLRYIDDFLFVTDSIALARKFVDTMSKGFPTYGAEVSVGKTLLSFECKTKGHMGSVVEITADGETLFPYCGFLLNTRSLDVMSDYPRLMSGPIKQSFALRSDRHRGSAFVGWFSRQLENRNHVAYLDTIHNRLDTVHFNIYTNFALTSMKIPFYFRSDDFVGLSGSREKLVADALISSAEYTYLAGRARVNHASRHDGKDHYEIKRIVFLFLAISAIVRVLKRKPRFRGVVGILGVQLKHRKYRGLERRLEGALDKGWEVVKDAKY</sequence>
<evidence type="ECO:0000256" key="10">
    <source>
        <dbReference type="ARBA" id="ARBA00022918"/>
    </source>
</evidence>
<dbReference type="InterPro" id="IPR000477">
    <property type="entry name" value="RT_dom"/>
</dbReference>
<dbReference type="SUPFAM" id="SSF56672">
    <property type="entry name" value="DNA/RNA polymerases"/>
    <property type="match status" value="1"/>
</dbReference>
<keyword evidence="7 13" id="KW-0479">Metal-binding</keyword>
<dbReference type="GO" id="GO:0070034">
    <property type="term" value="F:telomerase RNA binding"/>
    <property type="evidence" value="ECO:0007669"/>
    <property type="project" value="TreeGrafter"/>
</dbReference>
<comment type="function">
    <text evidence="13">Telomerase is a ribonucleoprotein enzyme essential for the replication of chromosome termini in most eukaryotes. It elongates telomeres. It is a reverse transcriptase that adds simple sequence repeats to chromosome ends by copying a template sequence within the RNA component of the enzyme.</text>
</comment>
<evidence type="ECO:0000256" key="9">
    <source>
        <dbReference type="ARBA" id="ARBA00022895"/>
    </source>
</evidence>
<dbReference type="Gene3D" id="1.10.132.70">
    <property type="match status" value="1"/>
</dbReference>
<dbReference type="InterPro" id="IPR021891">
    <property type="entry name" value="Telomerase_RBD"/>
</dbReference>
<dbReference type="InterPro" id="IPR043502">
    <property type="entry name" value="DNA/RNA_pol_sf"/>
</dbReference>
<evidence type="ECO:0000256" key="5">
    <source>
        <dbReference type="ARBA" id="ARBA00022679"/>
    </source>
</evidence>
<keyword evidence="10 13" id="KW-0695">RNA-directed DNA polymerase</keyword>
<dbReference type="Gene3D" id="1.10.357.90">
    <property type="match status" value="1"/>
</dbReference>
<dbReference type="AlphaFoldDB" id="A0AAJ8KGJ6"/>
<comment type="subcellular location">
    <subcellularLocation>
        <location evidence="13">Nucleus</location>
    </subcellularLocation>
    <subcellularLocation>
        <location evidence="13">Chromosome</location>
        <location evidence="13">Telomere</location>
    </subcellularLocation>
</comment>
<dbReference type="PANTHER" id="PTHR12066">
    <property type="entry name" value="TELOMERASE REVERSE TRANSCRIPTASE"/>
    <property type="match status" value="1"/>
</dbReference>
<dbReference type="GO" id="GO:0000333">
    <property type="term" value="C:telomerase catalytic core complex"/>
    <property type="evidence" value="ECO:0007669"/>
    <property type="project" value="TreeGrafter"/>
</dbReference>
<dbReference type="PRINTS" id="PR01365">
    <property type="entry name" value="TELOMERASERT"/>
</dbReference>
<reference evidence="16" key="2">
    <citation type="submission" date="2024-02" db="EMBL/GenBank/DDBJ databases">
        <title>Comparative genomics of Cryptococcus and Kwoniella reveals pathogenesis evolution and contrasting modes of karyotype evolution via chromosome fusion or intercentromeric recombination.</title>
        <authorList>
            <person name="Coelho M.A."/>
            <person name="David-Palma M."/>
            <person name="Shea T."/>
            <person name="Bowers K."/>
            <person name="McGinley-Smith S."/>
            <person name="Mohammad A.W."/>
            <person name="Gnirke A."/>
            <person name="Yurkov A.M."/>
            <person name="Nowrousian M."/>
            <person name="Sun S."/>
            <person name="Cuomo C.A."/>
            <person name="Heitman J."/>
        </authorList>
    </citation>
    <scope>NUCLEOTIDE SEQUENCE</scope>
    <source>
        <strain evidence="16">CBS 10118</strain>
    </source>
</reference>
<keyword evidence="8 13" id="KW-0460">Magnesium</keyword>
<dbReference type="EC" id="2.7.7.49" evidence="2 13"/>
<evidence type="ECO:0000256" key="14">
    <source>
        <dbReference type="SAM" id="MobiDB-lite"/>
    </source>
</evidence>
<evidence type="ECO:0000313" key="17">
    <source>
        <dbReference type="Proteomes" id="UP000092730"/>
    </source>
</evidence>
<keyword evidence="11 13" id="KW-0539">Nucleus</keyword>
<dbReference type="GO" id="GO:0046872">
    <property type="term" value="F:metal ion binding"/>
    <property type="evidence" value="ECO:0007669"/>
    <property type="project" value="UniProtKB-KW"/>
</dbReference>
<evidence type="ECO:0000256" key="12">
    <source>
        <dbReference type="ARBA" id="ARBA00048173"/>
    </source>
</evidence>
<evidence type="ECO:0000256" key="8">
    <source>
        <dbReference type="ARBA" id="ARBA00022842"/>
    </source>
</evidence>
<dbReference type="CDD" id="cd01648">
    <property type="entry name" value="TERT"/>
    <property type="match status" value="1"/>
</dbReference>
<protein>
    <recommendedName>
        <fullName evidence="3 13">Telomerase reverse transcriptase</fullName>
        <ecNumber evidence="2 13">2.7.7.49</ecNumber>
    </recommendedName>
    <alternativeName>
        <fullName evidence="13">Telomerase catalytic subunit</fullName>
    </alternativeName>
</protein>
<gene>
    <name evidence="16" type="ORF">I302_108863</name>
</gene>
<dbReference type="EMBL" id="CP144548">
    <property type="protein sequence ID" value="WVW86808.1"/>
    <property type="molecule type" value="Genomic_DNA"/>
</dbReference>
<evidence type="ECO:0000313" key="16">
    <source>
        <dbReference type="EMBL" id="WVW86808.1"/>
    </source>
</evidence>
<dbReference type="SMART" id="SM00975">
    <property type="entry name" value="Telomerase_RBD"/>
    <property type="match status" value="1"/>
</dbReference>
<dbReference type="PANTHER" id="PTHR12066:SF0">
    <property type="entry name" value="TELOMERASE REVERSE TRANSCRIPTASE"/>
    <property type="match status" value="1"/>
</dbReference>
<dbReference type="InterPro" id="IPR003545">
    <property type="entry name" value="Telomerase_RT"/>
</dbReference>
<evidence type="ECO:0000256" key="4">
    <source>
        <dbReference type="ARBA" id="ARBA00022454"/>
    </source>
</evidence>
<reference evidence="16" key="1">
    <citation type="submission" date="2013-07" db="EMBL/GenBank/DDBJ databases">
        <authorList>
            <consortium name="The Broad Institute Genome Sequencing Platform"/>
            <person name="Cuomo C."/>
            <person name="Litvintseva A."/>
            <person name="Chen Y."/>
            <person name="Heitman J."/>
            <person name="Sun S."/>
            <person name="Springer D."/>
            <person name="Dromer F."/>
            <person name="Young S.K."/>
            <person name="Zeng Q."/>
            <person name="Gargeya S."/>
            <person name="Fitzgerald M."/>
            <person name="Abouelleil A."/>
            <person name="Alvarado L."/>
            <person name="Berlin A.M."/>
            <person name="Chapman S.B."/>
            <person name="Dewar J."/>
            <person name="Goldberg J."/>
            <person name="Griggs A."/>
            <person name="Gujja S."/>
            <person name="Hansen M."/>
            <person name="Howarth C."/>
            <person name="Imamovic A."/>
            <person name="Larimer J."/>
            <person name="McCowan C."/>
            <person name="Murphy C."/>
            <person name="Pearson M."/>
            <person name="Priest M."/>
            <person name="Roberts A."/>
            <person name="Saif S."/>
            <person name="Shea T."/>
            <person name="Sykes S."/>
            <person name="Wortman J."/>
            <person name="Nusbaum C."/>
            <person name="Birren B."/>
        </authorList>
    </citation>
    <scope>NUCLEOTIDE SEQUENCE</scope>
    <source>
        <strain evidence="16">CBS 10118</strain>
    </source>
</reference>
<dbReference type="GO" id="GO:0042162">
    <property type="term" value="F:telomeric DNA binding"/>
    <property type="evidence" value="ECO:0007669"/>
    <property type="project" value="TreeGrafter"/>
</dbReference>
<feature type="domain" description="Reverse transcriptase" evidence="15">
    <location>
        <begin position="558"/>
        <end position="892"/>
    </location>
</feature>
<feature type="region of interest" description="Disordered" evidence="14">
    <location>
        <begin position="197"/>
        <end position="227"/>
    </location>
</feature>